<protein>
    <submittedName>
        <fullName evidence="2">Uncharacterized protein</fullName>
    </submittedName>
</protein>
<dbReference type="AlphaFoldDB" id="A0AAE0ZAB8"/>
<proteinExistence type="predicted"/>
<organism evidence="2 3">
    <name type="scientific">Elysia crispata</name>
    <name type="common">lettuce slug</name>
    <dbReference type="NCBI Taxonomy" id="231223"/>
    <lineage>
        <taxon>Eukaryota</taxon>
        <taxon>Metazoa</taxon>
        <taxon>Spiralia</taxon>
        <taxon>Lophotrochozoa</taxon>
        <taxon>Mollusca</taxon>
        <taxon>Gastropoda</taxon>
        <taxon>Heterobranchia</taxon>
        <taxon>Euthyneura</taxon>
        <taxon>Panpulmonata</taxon>
        <taxon>Sacoglossa</taxon>
        <taxon>Placobranchoidea</taxon>
        <taxon>Plakobranchidae</taxon>
        <taxon>Elysia</taxon>
    </lineage>
</organism>
<comment type="caution">
    <text evidence="2">The sequence shown here is derived from an EMBL/GenBank/DDBJ whole genome shotgun (WGS) entry which is preliminary data.</text>
</comment>
<evidence type="ECO:0000313" key="3">
    <source>
        <dbReference type="Proteomes" id="UP001283361"/>
    </source>
</evidence>
<feature type="region of interest" description="Disordered" evidence="1">
    <location>
        <begin position="1"/>
        <end position="23"/>
    </location>
</feature>
<feature type="compositionally biased region" description="Polar residues" evidence="1">
    <location>
        <begin position="12"/>
        <end position="23"/>
    </location>
</feature>
<accession>A0AAE0ZAB8</accession>
<sequence length="330" mass="36797">MDSCEEEMAQKITPSCSDSGDLTSSWISPSTLSQDGIYQGIATHPITPEYHKINSNGPDSFHLESSHIKDCESDMVQHGFSLGRRSMSVDHTNILSSGGLRGSWLTRSIEDEDSEDGMDLTDIYKSTGDIPGALLYRTENERRAMSQRIGSIGLAGQNLGLGHILGHAGDDSTLIPSRLQVLETCYVLDESSPVQTDIRCCPPNNASRFQQLVYEFELCNISSHSLKSEELSWCPVATVHHPVIRVYRSNSSLLLGKCRLKQENHDTIYKLRVRAVGRLMGKTGPTQMWIRRSLSGQELSHKLIGEWSSDVYLTWIGLDNQRRTQQLTSL</sequence>
<dbReference type="Proteomes" id="UP001283361">
    <property type="component" value="Unassembled WGS sequence"/>
</dbReference>
<gene>
    <name evidence="2" type="ORF">RRG08_026240</name>
</gene>
<evidence type="ECO:0000256" key="1">
    <source>
        <dbReference type="SAM" id="MobiDB-lite"/>
    </source>
</evidence>
<evidence type="ECO:0000313" key="2">
    <source>
        <dbReference type="EMBL" id="KAK3765769.1"/>
    </source>
</evidence>
<reference evidence="2" key="1">
    <citation type="journal article" date="2023" name="G3 (Bethesda)">
        <title>A reference genome for the long-term kleptoplast-retaining sea slug Elysia crispata morphotype clarki.</title>
        <authorList>
            <person name="Eastman K.E."/>
            <person name="Pendleton A.L."/>
            <person name="Shaikh M.A."/>
            <person name="Suttiyut T."/>
            <person name="Ogas R."/>
            <person name="Tomko P."/>
            <person name="Gavelis G."/>
            <person name="Widhalm J.R."/>
            <person name="Wisecaver J.H."/>
        </authorList>
    </citation>
    <scope>NUCLEOTIDE SEQUENCE</scope>
    <source>
        <strain evidence="2">ECLA1</strain>
    </source>
</reference>
<name>A0AAE0ZAB8_9GAST</name>
<keyword evidence="3" id="KW-1185">Reference proteome</keyword>
<dbReference type="EMBL" id="JAWDGP010004277">
    <property type="protein sequence ID" value="KAK3765769.1"/>
    <property type="molecule type" value="Genomic_DNA"/>
</dbReference>